<organism evidence="2 3">
    <name type="scientific">Gomphillus americanus</name>
    <dbReference type="NCBI Taxonomy" id="1940652"/>
    <lineage>
        <taxon>Eukaryota</taxon>
        <taxon>Fungi</taxon>
        <taxon>Dikarya</taxon>
        <taxon>Ascomycota</taxon>
        <taxon>Pezizomycotina</taxon>
        <taxon>Lecanoromycetes</taxon>
        <taxon>OSLEUM clade</taxon>
        <taxon>Ostropomycetidae</taxon>
        <taxon>Ostropales</taxon>
        <taxon>Graphidaceae</taxon>
        <taxon>Gomphilloideae</taxon>
        <taxon>Gomphillus</taxon>
    </lineage>
</organism>
<gene>
    <name evidence="2" type="ORF">GOMPHAMPRED_005339</name>
</gene>
<protein>
    <submittedName>
        <fullName evidence="2">Uncharacterized protein</fullName>
    </submittedName>
</protein>
<dbReference type="AlphaFoldDB" id="A0A8H3FWZ6"/>
<accession>A0A8H3FWZ6</accession>
<evidence type="ECO:0000256" key="1">
    <source>
        <dbReference type="SAM" id="MobiDB-lite"/>
    </source>
</evidence>
<dbReference type="EMBL" id="CAJPDQ010000032">
    <property type="protein sequence ID" value="CAF9929233.1"/>
    <property type="molecule type" value="Genomic_DNA"/>
</dbReference>
<proteinExistence type="predicted"/>
<evidence type="ECO:0000313" key="2">
    <source>
        <dbReference type="EMBL" id="CAF9929233.1"/>
    </source>
</evidence>
<dbReference type="Proteomes" id="UP000664169">
    <property type="component" value="Unassembled WGS sequence"/>
</dbReference>
<comment type="caution">
    <text evidence="2">The sequence shown here is derived from an EMBL/GenBank/DDBJ whole genome shotgun (WGS) entry which is preliminary data.</text>
</comment>
<feature type="compositionally biased region" description="Polar residues" evidence="1">
    <location>
        <begin position="448"/>
        <end position="461"/>
    </location>
</feature>
<dbReference type="OrthoDB" id="5345494at2759"/>
<keyword evidence="3" id="KW-1185">Reference proteome</keyword>
<feature type="region of interest" description="Disordered" evidence="1">
    <location>
        <begin position="428"/>
        <end position="467"/>
    </location>
</feature>
<evidence type="ECO:0000313" key="3">
    <source>
        <dbReference type="Proteomes" id="UP000664169"/>
    </source>
</evidence>
<name>A0A8H3FWZ6_9LECA</name>
<sequence length="467" mass="51109">MPGVNLLDILKIDVILEILAPHLPFPDIQNLSSINKGARILLRDNPLAYRRFDLSVANGTTHDLFHGLISSQQGLRLLTYARILILDHQAITADFLREVLLSGHYQVRILSIIGRTCLGYDEFSSITKLLSHHAELIPASQRLRGIYFFEYITTVQPSSKYSDGDGMSELSAGTEQDFYTEQDLFIAPRNVASSGRDEEAAAQISASQGHLMFNAVLCRGPRHDFQHPKSIGHRIAGYIIGPQGCSNCGTLPEGPASDLQTHFPLISPPPFYGFSVETATQPPYGADGKPLRFFARCKQCADRAFCTSCGKFFCEDCDASTGPSALIDWPVGVGVRRCEACENPCVACRLTTFTPCHDCDMYFCKLSAEGARQLLVDSVEAPEDLNGVDLTGCETTGNFAGPAQNGTDLAARLTDGIWCPQSLEIQFHPSPDDGPDDTNNDKCITASREGTSNHCQQNEGQRNAIRK</sequence>
<reference evidence="2" key="1">
    <citation type="submission" date="2021-03" db="EMBL/GenBank/DDBJ databases">
        <authorList>
            <person name="Tagirdzhanova G."/>
        </authorList>
    </citation>
    <scope>NUCLEOTIDE SEQUENCE</scope>
</reference>